<dbReference type="AlphaFoldDB" id="A0A136J6A7"/>
<reference evidence="3" key="1">
    <citation type="submission" date="2016-02" db="EMBL/GenBank/DDBJ databases">
        <title>Draft genome sequence of Microdochium bolleyi, a fungal endophyte of beachgrass.</title>
        <authorList>
            <consortium name="DOE Joint Genome Institute"/>
            <person name="David A.S."/>
            <person name="May G."/>
            <person name="Haridas S."/>
            <person name="Lim J."/>
            <person name="Wang M."/>
            <person name="Labutti K."/>
            <person name="Lipzen A."/>
            <person name="Barry K."/>
            <person name="Grigoriev I.V."/>
        </authorList>
    </citation>
    <scope>NUCLEOTIDE SEQUENCE [LARGE SCALE GENOMIC DNA]</scope>
    <source>
        <strain evidence="3">J235TASD1</strain>
    </source>
</reference>
<feature type="compositionally biased region" description="Polar residues" evidence="1">
    <location>
        <begin position="225"/>
        <end position="239"/>
    </location>
</feature>
<dbReference type="InParanoid" id="A0A136J6A7"/>
<sequence length="295" mass="31667">MSKRGGPGAARALLGPVAGRLQRVGCAPVSLHCTGCPWKPVDSCSPRKGMYLRAQEDLPLGGEAAVTLRTRAAKATIGHLTGSLPGPRPRARSILDHAPRPAHEDIVTRDQARHCHSRDNHGHSPLSRVVSADWRHLLALDRYESRATAAWNKGTSTTAPAWSGASGGLSILPIHLRRFFLLPIPTKNLSPMPLCLDSLGTTFAMTEHPSCCLTQHSAKHKTAHSRSQLVTTEPSVSSSKNRHPTDSDSVHKVHATRRTEMGEAAKPATSLAVAPLRAQTPGDPMTLACTPYLHN</sequence>
<keyword evidence="3" id="KW-1185">Reference proteome</keyword>
<name>A0A136J6A7_9PEZI</name>
<dbReference type="Proteomes" id="UP000070501">
    <property type="component" value="Unassembled WGS sequence"/>
</dbReference>
<organism evidence="2 3">
    <name type="scientific">Microdochium bolleyi</name>
    <dbReference type="NCBI Taxonomy" id="196109"/>
    <lineage>
        <taxon>Eukaryota</taxon>
        <taxon>Fungi</taxon>
        <taxon>Dikarya</taxon>
        <taxon>Ascomycota</taxon>
        <taxon>Pezizomycotina</taxon>
        <taxon>Sordariomycetes</taxon>
        <taxon>Xylariomycetidae</taxon>
        <taxon>Xylariales</taxon>
        <taxon>Microdochiaceae</taxon>
        <taxon>Microdochium</taxon>
    </lineage>
</organism>
<evidence type="ECO:0000313" key="3">
    <source>
        <dbReference type="Proteomes" id="UP000070501"/>
    </source>
</evidence>
<evidence type="ECO:0000313" key="2">
    <source>
        <dbReference type="EMBL" id="KXJ92721.1"/>
    </source>
</evidence>
<feature type="region of interest" description="Disordered" evidence="1">
    <location>
        <begin position="222"/>
        <end position="252"/>
    </location>
</feature>
<accession>A0A136J6A7</accession>
<proteinExistence type="predicted"/>
<dbReference type="EMBL" id="KQ964248">
    <property type="protein sequence ID" value="KXJ92721.1"/>
    <property type="molecule type" value="Genomic_DNA"/>
</dbReference>
<feature type="compositionally biased region" description="Basic and acidic residues" evidence="1">
    <location>
        <begin position="243"/>
        <end position="252"/>
    </location>
</feature>
<evidence type="ECO:0000256" key="1">
    <source>
        <dbReference type="SAM" id="MobiDB-lite"/>
    </source>
</evidence>
<gene>
    <name evidence="2" type="ORF">Micbo1qcDRAFT_173883</name>
</gene>
<protein>
    <submittedName>
        <fullName evidence="2">Uncharacterized protein</fullName>
    </submittedName>
</protein>